<comment type="caution">
    <text evidence="3">The sequence shown here is derived from an EMBL/GenBank/DDBJ whole genome shotgun (WGS) entry which is preliminary data.</text>
</comment>
<feature type="signal peptide" evidence="1">
    <location>
        <begin position="1"/>
        <end position="21"/>
    </location>
</feature>
<keyword evidence="3" id="KW-0540">Nuclease</keyword>
<gene>
    <name evidence="3" type="ORF">NOR_07054</name>
</gene>
<organism evidence="3 4">
    <name type="scientific">Metarhizium rileyi (strain RCEF 4871)</name>
    <name type="common">Nomuraea rileyi</name>
    <dbReference type="NCBI Taxonomy" id="1649241"/>
    <lineage>
        <taxon>Eukaryota</taxon>
        <taxon>Fungi</taxon>
        <taxon>Dikarya</taxon>
        <taxon>Ascomycota</taxon>
        <taxon>Pezizomycotina</taxon>
        <taxon>Sordariomycetes</taxon>
        <taxon>Hypocreomycetidae</taxon>
        <taxon>Hypocreales</taxon>
        <taxon>Clavicipitaceae</taxon>
        <taxon>Metarhizium</taxon>
    </lineage>
</organism>
<dbReference type="AlphaFoldDB" id="A0A166Z9C2"/>
<keyword evidence="3" id="KW-0269">Exonuclease</keyword>
<keyword evidence="4" id="KW-1185">Reference proteome</keyword>
<sequence length="617" mass="67693">MIGFLRPAVLGLALQASHVYSAEVPGRQSSVGNGSLSVSSTHPLELSYTTSEPNPRNWIGLYYAAGGGPDNDQFNQSSSLRWSYATEAQGSVQFDNDGLGSGQYKAYFLADEGQYRSLAEPAQLIIGDPTRYPGSVSVDYSKALFNIKYTTASPDDKNWIGLYYVNSGGPVDQVEDQDQPSLTWNWARGSVGEATLSSEELKPGKYKVFLLAKGGYTWLSEPVVARFPGRSSLSFMVKEFTTKNVRQGDEFNASLANLISQPGIGDTKFRIVGGGGWASISPCGVLSGSPWFNSSSSSSSSSSDTTLQVEAEDKAGNTASVTVHIPVPSSRRPLVETLRLLTFNLWHGGTRVKDYHEKQVRFLLDKNVDIVGLQESAGNHGTRLAHALSWHSWQGRDVSILSRYPIAQVYSATSVSGSVRISLDGPNNENDMIVWNAHLGDKPYGPYDFCFDKMSPGRVLEREAKSGRTRQIQEMIQKMTDHVSNADKVPVFLLGDFNAPSHLDWTNASRSQHCDIGQVDWPTSKYPTDAGLVDSFRVAHPDPVAMPGITWSPIYLNKSGRPEPLDRVDFIYHKGRKLRVQNSETIVVGNPTAEPNHGDNEWTSDHRAVLTTFRVSV</sequence>
<dbReference type="STRING" id="1081105.A0A166Z9C2"/>
<dbReference type="OMA" id="NSIKWKW"/>
<name>A0A166Z9C2_METRR</name>
<dbReference type="OrthoDB" id="276515at2759"/>
<dbReference type="PANTHER" id="PTHR41349:SF1">
    <property type="entry name" value="PROTEIN CBG08683"/>
    <property type="match status" value="1"/>
</dbReference>
<dbReference type="SUPFAM" id="SSF56219">
    <property type="entry name" value="DNase I-like"/>
    <property type="match status" value="1"/>
</dbReference>
<dbReference type="PANTHER" id="PTHR41349">
    <property type="match status" value="1"/>
</dbReference>
<evidence type="ECO:0000313" key="3">
    <source>
        <dbReference type="EMBL" id="OAA37677.1"/>
    </source>
</evidence>
<evidence type="ECO:0000259" key="2">
    <source>
        <dbReference type="Pfam" id="PF03372"/>
    </source>
</evidence>
<keyword evidence="3" id="KW-0378">Hydrolase</keyword>
<dbReference type="InterPro" id="IPR036691">
    <property type="entry name" value="Endo/exonu/phosph_ase_sf"/>
</dbReference>
<feature type="chain" id="PRO_5007883101" evidence="1">
    <location>
        <begin position="22"/>
        <end position="617"/>
    </location>
</feature>
<reference evidence="3 4" key="1">
    <citation type="journal article" date="2016" name="Genome Biol. Evol.">
        <title>Divergent and convergent evolution of fungal pathogenicity.</title>
        <authorList>
            <person name="Shang Y."/>
            <person name="Xiao G."/>
            <person name="Zheng P."/>
            <person name="Cen K."/>
            <person name="Zhan S."/>
            <person name="Wang C."/>
        </authorList>
    </citation>
    <scope>NUCLEOTIDE SEQUENCE [LARGE SCALE GENOMIC DNA]</scope>
    <source>
        <strain evidence="3 4">RCEF 4871</strain>
    </source>
</reference>
<dbReference type="Proteomes" id="UP000243498">
    <property type="component" value="Unassembled WGS sequence"/>
</dbReference>
<dbReference type="Pfam" id="PF03372">
    <property type="entry name" value="Exo_endo_phos"/>
    <property type="match status" value="1"/>
</dbReference>
<feature type="domain" description="Endonuclease/exonuclease/phosphatase" evidence="2">
    <location>
        <begin position="341"/>
        <end position="606"/>
    </location>
</feature>
<evidence type="ECO:0000313" key="4">
    <source>
        <dbReference type="Proteomes" id="UP000243498"/>
    </source>
</evidence>
<keyword evidence="1" id="KW-0732">Signal</keyword>
<protein>
    <submittedName>
        <fullName evidence="3">Exonuclease III</fullName>
    </submittedName>
</protein>
<dbReference type="EMBL" id="AZHC01000029">
    <property type="protein sequence ID" value="OAA37677.1"/>
    <property type="molecule type" value="Genomic_DNA"/>
</dbReference>
<accession>A0A166Z9C2</accession>
<evidence type="ECO:0000256" key="1">
    <source>
        <dbReference type="SAM" id="SignalP"/>
    </source>
</evidence>
<proteinExistence type="predicted"/>
<dbReference type="Gene3D" id="3.60.10.10">
    <property type="entry name" value="Endonuclease/exonuclease/phosphatase"/>
    <property type="match status" value="1"/>
</dbReference>
<dbReference type="GO" id="GO:0004527">
    <property type="term" value="F:exonuclease activity"/>
    <property type="evidence" value="ECO:0007669"/>
    <property type="project" value="UniProtKB-KW"/>
</dbReference>
<dbReference type="InterPro" id="IPR005135">
    <property type="entry name" value="Endo/exonuclease/phosphatase"/>
</dbReference>